<comment type="caution">
    <text evidence="12">The sequence shown here is derived from an EMBL/GenBank/DDBJ whole genome shotgun (WGS) entry which is preliminary data.</text>
</comment>
<keyword evidence="8 10" id="KW-0472">Membrane</keyword>
<reference evidence="12 13" key="1">
    <citation type="journal article" date="2018" name="New Phytol.">
        <title>Phylogenomics of Endogonaceae and evolution of mycorrhizas within Mucoromycota.</title>
        <authorList>
            <person name="Chang Y."/>
            <person name="Desiro A."/>
            <person name="Na H."/>
            <person name="Sandor L."/>
            <person name="Lipzen A."/>
            <person name="Clum A."/>
            <person name="Barry K."/>
            <person name="Grigoriev I.V."/>
            <person name="Martin F.M."/>
            <person name="Stajich J.E."/>
            <person name="Smith M.E."/>
            <person name="Bonito G."/>
            <person name="Spatafora J.W."/>
        </authorList>
    </citation>
    <scope>NUCLEOTIDE SEQUENCE [LARGE SCALE GENOMIC DNA]</scope>
    <source>
        <strain evidence="12 13">GMNB39</strain>
    </source>
</reference>
<feature type="domain" description="ER membrane protein complex subunit 1 C-terminal" evidence="11">
    <location>
        <begin position="379"/>
        <end position="463"/>
    </location>
</feature>
<keyword evidence="5" id="KW-0732">Signal</keyword>
<evidence type="ECO:0000256" key="9">
    <source>
        <dbReference type="ARBA" id="ARBA00023180"/>
    </source>
</evidence>
<dbReference type="EMBL" id="RBNI01009996">
    <property type="protein sequence ID" value="RUP43929.1"/>
    <property type="molecule type" value="Genomic_DNA"/>
</dbReference>
<keyword evidence="13" id="KW-1185">Reference proteome</keyword>
<keyword evidence="9" id="KW-0325">Glycoprotein</keyword>
<evidence type="ECO:0000259" key="11">
    <source>
        <dbReference type="Pfam" id="PF07774"/>
    </source>
</evidence>
<evidence type="ECO:0000313" key="13">
    <source>
        <dbReference type="Proteomes" id="UP000268093"/>
    </source>
</evidence>
<evidence type="ECO:0000256" key="5">
    <source>
        <dbReference type="ARBA" id="ARBA00022729"/>
    </source>
</evidence>
<dbReference type="PANTHER" id="PTHR21573:SF0">
    <property type="entry name" value="ER MEMBRANE PROTEIN COMPLEX SUBUNIT 1"/>
    <property type="match status" value="1"/>
</dbReference>
<keyword evidence="4 10" id="KW-0812">Transmembrane</keyword>
<evidence type="ECO:0000256" key="2">
    <source>
        <dbReference type="ARBA" id="ARBA00007904"/>
    </source>
</evidence>
<feature type="domain" description="ER membrane protein complex subunit 1 C-terminal" evidence="11">
    <location>
        <begin position="495"/>
        <end position="626"/>
    </location>
</feature>
<dbReference type="InterPro" id="IPR011678">
    <property type="entry name" value="EMC1_C"/>
</dbReference>
<accession>A0A433CZB8</accession>
<protein>
    <recommendedName>
        <fullName evidence="3">ER membrane protein complex subunit 1</fullName>
    </recommendedName>
</protein>
<dbReference type="InterPro" id="IPR026895">
    <property type="entry name" value="EMC1"/>
</dbReference>
<proteinExistence type="inferred from homology"/>
<dbReference type="Proteomes" id="UP000268093">
    <property type="component" value="Unassembled WGS sequence"/>
</dbReference>
<keyword evidence="6" id="KW-0256">Endoplasmic reticulum</keyword>
<evidence type="ECO:0000313" key="12">
    <source>
        <dbReference type="EMBL" id="RUP43929.1"/>
    </source>
</evidence>
<evidence type="ECO:0000256" key="4">
    <source>
        <dbReference type="ARBA" id="ARBA00022692"/>
    </source>
</evidence>
<comment type="subcellular location">
    <subcellularLocation>
        <location evidence="1">Endoplasmic reticulum membrane</location>
        <topology evidence="1">Single-pass type I membrane protein</topology>
    </subcellularLocation>
</comment>
<dbReference type="GO" id="GO:0072546">
    <property type="term" value="C:EMC complex"/>
    <property type="evidence" value="ECO:0007669"/>
    <property type="project" value="InterPro"/>
</dbReference>
<keyword evidence="7 10" id="KW-1133">Transmembrane helix</keyword>
<organism evidence="12 13">
    <name type="scientific">Jimgerdemannia flammicorona</name>
    <dbReference type="NCBI Taxonomy" id="994334"/>
    <lineage>
        <taxon>Eukaryota</taxon>
        <taxon>Fungi</taxon>
        <taxon>Fungi incertae sedis</taxon>
        <taxon>Mucoromycota</taxon>
        <taxon>Mucoromycotina</taxon>
        <taxon>Endogonomycetes</taxon>
        <taxon>Endogonales</taxon>
        <taxon>Endogonaceae</taxon>
        <taxon>Jimgerdemannia</taxon>
    </lineage>
</organism>
<evidence type="ECO:0000256" key="3">
    <source>
        <dbReference type="ARBA" id="ARBA00020824"/>
    </source>
</evidence>
<dbReference type="PANTHER" id="PTHR21573">
    <property type="entry name" value="ER MEMBRANE PROTEIN COMPLEX SUBUNIT 1"/>
    <property type="match status" value="1"/>
</dbReference>
<dbReference type="Pfam" id="PF07774">
    <property type="entry name" value="EMC1_C"/>
    <property type="match status" value="2"/>
</dbReference>
<name>A0A433CZB8_9FUNG</name>
<feature type="transmembrane region" description="Helical" evidence="10">
    <location>
        <begin position="599"/>
        <end position="617"/>
    </location>
</feature>
<sequence length="627" mass="69897">MSCLAEQPQLTEATNPLNRYILRWTTHLNELQYFPAWASARFSNAVASVSAASTLVTLKAQSSLLDSSSVPATIYRDTGGQRKFVISATRSGKVVAQDTGIKGKIAWARYFDGVRLDRVIVVRASTVKFPPVVVAIGSGTDAKGHLTTHLYRLNALTGQDFTTDTAQATQFPAATVLPFAAKQVFRLPFEEPEERNHVLAVVDESTLQLHLYPSTAESQRQLVAFAPNFYFSLNDGIGGGALKGYQVLVGSENKDSKEVKPFGMEMLWNIEFPAGEEVVAFGEKNAYGELRNIHTHLAHAIATFCSTEKVASMGRVLGNRNVLYKYLNPHLLAVATYAEARSALTLYLVDLVKGAILYRASHLNAGGPSRGHTVHIVQAENWVVYTFWVEGDGAKDSARGQQVVTFELFESGFENERVPSVNFSSFNNLRPYVTAQAWIFPYTVSALGATTTRNGITARDFICTFILFLFYLWSFDMTFYYLDRDQSFDICSTTVVTHTGHVIGINKRFIDPRRPITSKPTNEEKEEMLIPYSPAIPDERRLFYSYNLQVLGVKRILSSPTLLESTSLVFAYGLDTYFTPVAPSKQFDVLSEDFSKTQLLLTMAALVIGIIVTRPMVRRKRVNRLWL</sequence>
<gene>
    <name evidence="12" type="ORF">BC936DRAFT_150183</name>
</gene>
<feature type="transmembrane region" description="Helical" evidence="10">
    <location>
        <begin position="461"/>
        <end position="482"/>
    </location>
</feature>
<evidence type="ECO:0000256" key="1">
    <source>
        <dbReference type="ARBA" id="ARBA00004115"/>
    </source>
</evidence>
<evidence type="ECO:0000256" key="8">
    <source>
        <dbReference type="ARBA" id="ARBA00023136"/>
    </source>
</evidence>
<evidence type="ECO:0000256" key="6">
    <source>
        <dbReference type="ARBA" id="ARBA00022824"/>
    </source>
</evidence>
<evidence type="ECO:0000256" key="10">
    <source>
        <dbReference type="SAM" id="Phobius"/>
    </source>
</evidence>
<evidence type="ECO:0000256" key="7">
    <source>
        <dbReference type="ARBA" id="ARBA00022989"/>
    </source>
</evidence>
<dbReference type="GO" id="GO:0034975">
    <property type="term" value="P:protein folding in endoplasmic reticulum"/>
    <property type="evidence" value="ECO:0007669"/>
    <property type="project" value="TreeGrafter"/>
</dbReference>
<dbReference type="AlphaFoldDB" id="A0A433CZB8"/>
<comment type="similarity">
    <text evidence="2">Belongs to the EMC1 family.</text>
</comment>
<dbReference type="OrthoDB" id="2425678at2759"/>